<organism evidence="2 3">
    <name type="scientific">Adhaeretor mobilis</name>
    <dbReference type="NCBI Taxonomy" id="1930276"/>
    <lineage>
        <taxon>Bacteria</taxon>
        <taxon>Pseudomonadati</taxon>
        <taxon>Planctomycetota</taxon>
        <taxon>Planctomycetia</taxon>
        <taxon>Pirellulales</taxon>
        <taxon>Lacipirellulaceae</taxon>
        <taxon>Adhaeretor</taxon>
    </lineage>
</organism>
<sequence length="477" mass="49028" precursor="true">MNCFYIFQTLFNSFKGSLRFVVAKVPLRACVAAAVLADMACSASAITIADAAGDYLAAAGSTSTAPLSPPTGWSYLGADMPNGGTEISLTAGDVGNQGASYQGFVGGSTAGTAAVYGTNTASSLEFEIFSNGEDNGAVVGTDLLLHPGQGGNADEFVIARYTISTADAANAAAGTGSISGSFRELIIGGGAAVDSISADIYHNTNNLFSVTGNQSTANALTQAEGTFNLTGLTFAENDTIDFVVGINGHFGADETALQAIIEVEQTQPTELLTLQVHTLSGDVSLINGSQPQDIDFYSIASLGVALNFDGWNSLEDQDFEGNGAPGTGNGWEQSGGSGDTVLTEAYLTGSSVIAADSSISIGSAFDPTEFGAGNDGDLTFQYRLADGSVVPGLVEYVTSGDFDADLDIDGVDFLAWQRGFGTMFDASDLEDWQDHYGAGGTSPSLAVAVPEPASIVLVIFSLLAGQGFFRRQSRPAR</sequence>
<dbReference type="KEGG" id="amob:HG15A2_16950"/>
<proteinExistence type="predicted"/>
<evidence type="ECO:0008006" key="4">
    <source>
        <dbReference type="Google" id="ProtNLM"/>
    </source>
</evidence>
<accession>A0A517MU64</accession>
<dbReference type="AlphaFoldDB" id="A0A517MU64"/>
<reference evidence="2 3" key="1">
    <citation type="submission" date="2019-02" db="EMBL/GenBank/DDBJ databases">
        <title>Deep-cultivation of Planctomycetes and their phenomic and genomic characterization uncovers novel biology.</title>
        <authorList>
            <person name="Wiegand S."/>
            <person name="Jogler M."/>
            <person name="Boedeker C."/>
            <person name="Pinto D."/>
            <person name="Vollmers J."/>
            <person name="Rivas-Marin E."/>
            <person name="Kohn T."/>
            <person name="Peeters S.H."/>
            <person name="Heuer A."/>
            <person name="Rast P."/>
            <person name="Oberbeckmann S."/>
            <person name="Bunk B."/>
            <person name="Jeske O."/>
            <person name="Meyerdierks A."/>
            <person name="Storesund J.E."/>
            <person name="Kallscheuer N."/>
            <person name="Luecker S."/>
            <person name="Lage O.M."/>
            <person name="Pohl T."/>
            <person name="Merkel B.J."/>
            <person name="Hornburger P."/>
            <person name="Mueller R.-W."/>
            <person name="Bruemmer F."/>
            <person name="Labrenz M."/>
            <person name="Spormann A.M."/>
            <person name="Op den Camp H."/>
            <person name="Overmann J."/>
            <person name="Amann R."/>
            <person name="Jetten M.S.M."/>
            <person name="Mascher T."/>
            <person name="Medema M.H."/>
            <person name="Devos D.P."/>
            <person name="Kaster A.-K."/>
            <person name="Ovreas L."/>
            <person name="Rohde M."/>
            <person name="Galperin M.Y."/>
            <person name="Jogler C."/>
        </authorList>
    </citation>
    <scope>NUCLEOTIDE SEQUENCE [LARGE SCALE GENOMIC DNA]</scope>
    <source>
        <strain evidence="2 3">HG15A2</strain>
    </source>
</reference>
<protein>
    <recommendedName>
        <fullName evidence="4">PEP-CTERM protein-sorting domain-containing protein</fullName>
    </recommendedName>
</protein>
<dbReference type="EMBL" id="CP036263">
    <property type="protein sequence ID" value="QDS98419.1"/>
    <property type="molecule type" value="Genomic_DNA"/>
</dbReference>
<keyword evidence="1" id="KW-0732">Signal</keyword>
<feature type="signal peptide" evidence="1">
    <location>
        <begin position="1"/>
        <end position="45"/>
    </location>
</feature>
<dbReference type="Proteomes" id="UP000319852">
    <property type="component" value="Chromosome"/>
</dbReference>
<evidence type="ECO:0000313" key="2">
    <source>
        <dbReference type="EMBL" id="QDS98419.1"/>
    </source>
</evidence>
<keyword evidence="3" id="KW-1185">Reference proteome</keyword>
<gene>
    <name evidence="2" type="ORF">HG15A2_16950</name>
</gene>
<evidence type="ECO:0000256" key="1">
    <source>
        <dbReference type="SAM" id="SignalP"/>
    </source>
</evidence>
<evidence type="ECO:0000313" key="3">
    <source>
        <dbReference type="Proteomes" id="UP000319852"/>
    </source>
</evidence>
<name>A0A517MU64_9BACT</name>
<feature type="chain" id="PRO_5022234350" description="PEP-CTERM protein-sorting domain-containing protein" evidence="1">
    <location>
        <begin position="46"/>
        <end position="477"/>
    </location>
</feature>